<dbReference type="EMBL" id="JAUIZM010000003">
    <property type="protein sequence ID" value="KAK1394386.1"/>
    <property type="molecule type" value="Genomic_DNA"/>
</dbReference>
<accession>A0AAD8IZ53</accession>
<dbReference type="AlphaFoldDB" id="A0AAD8IZ53"/>
<reference evidence="2" key="2">
    <citation type="submission" date="2023-05" db="EMBL/GenBank/DDBJ databases">
        <authorList>
            <person name="Schelkunov M.I."/>
        </authorList>
    </citation>
    <scope>NUCLEOTIDE SEQUENCE</scope>
    <source>
        <strain evidence="2">Hsosn_3</strain>
        <tissue evidence="2">Leaf</tissue>
    </source>
</reference>
<evidence type="ECO:0000313" key="3">
    <source>
        <dbReference type="Proteomes" id="UP001237642"/>
    </source>
</evidence>
<comment type="caution">
    <text evidence="2">The sequence shown here is derived from an EMBL/GenBank/DDBJ whole genome shotgun (WGS) entry which is preliminary data.</text>
</comment>
<organism evidence="2 3">
    <name type="scientific">Heracleum sosnowskyi</name>
    <dbReference type="NCBI Taxonomy" id="360622"/>
    <lineage>
        <taxon>Eukaryota</taxon>
        <taxon>Viridiplantae</taxon>
        <taxon>Streptophyta</taxon>
        <taxon>Embryophyta</taxon>
        <taxon>Tracheophyta</taxon>
        <taxon>Spermatophyta</taxon>
        <taxon>Magnoliopsida</taxon>
        <taxon>eudicotyledons</taxon>
        <taxon>Gunneridae</taxon>
        <taxon>Pentapetalae</taxon>
        <taxon>asterids</taxon>
        <taxon>campanulids</taxon>
        <taxon>Apiales</taxon>
        <taxon>Apiaceae</taxon>
        <taxon>Apioideae</taxon>
        <taxon>apioid superclade</taxon>
        <taxon>Tordylieae</taxon>
        <taxon>Tordyliinae</taxon>
        <taxon>Heracleum</taxon>
    </lineage>
</organism>
<reference evidence="2" key="1">
    <citation type="submission" date="2023-02" db="EMBL/GenBank/DDBJ databases">
        <title>Genome of toxic invasive species Heracleum sosnowskyi carries increased number of genes despite the absence of recent whole-genome duplications.</title>
        <authorList>
            <person name="Schelkunov M."/>
            <person name="Shtratnikova V."/>
            <person name="Makarenko M."/>
            <person name="Klepikova A."/>
            <person name="Omelchenko D."/>
            <person name="Novikova G."/>
            <person name="Obukhova E."/>
            <person name="Bogdanov V."/>
            <person name="Penin A."/>
            <person name="Logacheva M."/>
        </authorList>
    </citation>
    <scope>NUCLEOTIDE SEQUENCE</scope>
    <source>
        <strain evidence="2">Hsosn_3</strain>
        <tissue evidence="2">Leaf</tissue>
    </source>
</reference>
<evidence type="ECO:0000313" key="2">
    <source>
        <dbReference type="EMBL" id="KAK1394386.1"/>
    </source>
</evidence>
<protein>
    <submittedName>
        <fullName evidence="2">Uncharacterized protein</fullName>
    </submittedName>
</protein>
<keyword evidence="3" id="KW-1185">Reference proteome</keyword>
<gene>
    <name evidence="2" type="ORF">POM88_013442</name>
</gene>
<feature type="compositionally biased region" description="Low complexity" evidence="1">
    <location>
        <begin position="80"/>
        <end position="96"/>
    </location>
</feature>
<evidence type="ECO:0000256" key="1">
    <source>
        <dbReference type="SAM" id="MobiDB-lite"/>
    </source>
</evidence>
<sequence length="157" mass="17539">MKETGGKSVSGVESVKGVDTDLNKLTVIGSVDPSDKIEKRTKKKVEIISSKKDKENKNDGDGNDKKNSGDKQAKNEKNSGDSTSGSEGSKTSKTVKCFWQRRYQERSVNKAKEEDEDEEEAYRTFLTEFGVSEKAIASSSAMVKDTMKEDKMRRRKQ</sequence>
<name>A0AAD8IZ53_9APIA</name>
<feature type="region of interest" description="Disordered" evidence="1">
    <location>
        <begin position="1"/>
        <end position="98"/>
    </location>
</feature>
<proteinExistence type="predicted"/>
<feature type="compositionally biased region" description="Basic and acidic residues" evidence="1">
    <location>
        <begin position="33"/>
        <end position="79"/>
    </location>
</feature>
<dbReference type="Proteomes" id="UP001237642">
    <property type="component" value="Unassembled WGS sequence"/>
</dbReference>
<feature type="compositionally biased region" description="Low complexity" evidence="1">
    <location>
        <begin position="1"/>
        <end position="15"/>
    </location>
</feature>